<dbReference type="Proteomes" id="UP000887159">
    <property type="component" value="Unassembled WGS sequence"/>
</dbReference>
<organism evidence="2 3">
    <name type="scientific">Trichonephila clavipes</name>
    <name type="common">Golden silk orbweaver</name>
    <name type="synonym">Nephila clavipes</name>
    <dbReference type="NCBI Taxonomy" id="2585209"/>
    <lineage>
        <taxon>Eukaryota</taxon>
        <taxon>Metazoa</taxon>
        <taxon>Ecdysozoa</taxon>
        <taxon>Arthropoda</taxon>
        <taxon>Chelicerata</taxon>
        <taxon>Arachnida</taxon>
        <taxon>Araneae</taxon>
        <taxon>Araneomorphae</taxon>
        <taxon>Entelegynae</taxon>
        <taxon>Araneoidea</taxon>
        <taxon>Nephilidae</taxon>
        <taxon>Trichonephila</taxon>
    </lineage>
</organism>
<comment type="caution">
    <text evidence="2">The sequence shown here is derived from an EMBL/GenBank/DDBJ whole genome shotgun (WGS) entry which is preliminary data.</text>
</comment>
<feature type="region of interest" description="Disordered" evidence="1">
    <location>
        <begin position="1"/>
        <end position="90"/>
    </location>
</feature>
<dbReference type="EMBL" id="BMAU01021361">
    <property type="protein sequence ID" value="GFY22617.1"/>
    <property type="molecule type" value="Genomic_DNA"/>
</dbReference>
<dbReference type="AlphaFoldDB" id="A0A8X6VUE0"/>
<name>A0A8X6VUE0_TRICX</name>
<reference evidence="2" key="1">
    <citation type="submission" date="2020-08" db="EMBL/GenBank/DDBJ databases">
        <title>Multicomponent nature underlies the extraordinary mechanical properties of spider dragline silk.</title>
        <authorList>
            <person name="Kono N."/>
            <person name="Nakamura H."/>
            <person name="Mori M."/>
            <person name="Yoshida Y."/>
            <person name="Ohtoshi R."/>
            <person name="Malay A.D."/>
            <person name="Moran D.A.P."/>
            <person name="Tomita M."/>
            <person name="Numata K."/>
            <person name="Arakawa K."/>
        </authorList>
    </citation>
    <scope>NUCLEOTIDE SEQUENCE</scope>
</reference>
<evidence type="ECO:0000256" key="1">
    <source>
        <dbReference type="SAM" id="MobiDB-lite"/>
    </source>
</evidence>
<evidence type="ECO:0000313" key="3">
    <source>
        <dbReference type="Proteomes" id="UP000887159"/>
    </source>
</evidence>
<evidence type="ECO:0000313" key="2">
    <source>
        <dbReference type="EMBL" id="GFY22617.1"/>
    </source>
</evidence>
<accession>A0A8X6VUE0</accession>
<protein>
    <submittedName>
        <fullName evidence="2">Uncharacterized protein</fullName>
    </submittedName>
</protein>
<sequence length="125" mass="14753">MSKICRKGLFQWSEHGNQKRPTPVLPHRIMRTVPSAEASRDHKYRRHNNPSEGPEFIADPSHQRMIRQFNPPTEESRRGGRPVRSRQTTTVRPCPYYLRSILKELEGIPKEQWDRQSIAEQPQEK</sequence>
<keyword evidence="3" id="KW-1185">Reference proteome</keyword>
<gene>
    <name evidence="2" type="ORF">TNCV_2178781</name>
</gene>
<proteinExistence type="predicted"/>